<evidence type="ECO:0000313" key="5">
    <source>
        <dbReference type="Proteomes" id="UP001214441"/>
    </source>
</evidence>
<dbReference type="Pfam" id="PF23493">
    <property type="entry name" value="CysS_C"/>
    <property type="match status" value="1"/>
</dbReference>
<dbReference type="Pfam" id="PF23494">
    <property type="entry name" value="bPH_10"/>
    <property type="match status" value="1"/>
</dbReference>
<reference evidence="4 5" key="1">
    <citation type="submission" date="2023-05" db="EMBL/GenBank/DDBJ databases">
        <title>Streptantibioticus silvisoli sp. nov., acidotolerant actinomycetes 1 from pine litter.</title>
        <authorList>
            <person name="Swiecimska M."/>
            <person name="Golinska P."/>
            <person name="Sangal V."/>
            <person name="Wachnowicz B."/>
            <person name="Goodfellow M."/>
        </authorList>
    </citation>
    <scope>NUCLEOTIDE SEQUENCE [LARGE SCALE GENOMIC DNA]</scope>
    <source>
        <strain evidence="4 5">DSM 42109</strain>
    </source>
</reference>
<evidence type="ECO:0000259" key="2">
    <source>
        <dbReference type="Pfam" id="PF23493"/>
    </source>
</evidence>
<evidence type="ECO:0000259" key="3">
    <source>
        <dbReference type="Pfam" id="PF23494"/>
    </source>
</evidence>
<dbReference type="InterPro" id="IPR057798">
    <property type="entry name" value="PH_YqeB"/>
</dbReference>
<sequence length="240" mass="26402">MRNEGNPNEGNVYVDKSSASEPAETRIGPSVWLVPAFAAVGAALGWGAELLAGWLVTLPWAPLQKPAELVNSVPDPWRTLGLVVIGLAAGVVVGLLALHEELSLRLTDDRLTLTAEGEEREFAGSRVALAFQDGKRLVLLDAEGRELARERCDVSAARLAEAFTRHGYSWAEQDPHKDEFRRWVPETPGLPEGANALLKARAHALKQSGGAKDRRELREELARIGVYVRDEDKRQFVRTR</sequence>
<keyword evidence="1" id="KW-0812">Transmembrane</keyword>
<evidence type="ECO:0000313" key="4">
    <source>
        <dbReference type="EMBL" id="MDJ1131450.1"/>
    </source>
</evidence>
<protein>
    <submittedName>
        <fullName evidence="4">Uncharacterized protein</fullName>
    </submittedName>
</protein>
<accession>A0ABT6ZQV7</accession>
<name>A0ABT6ZQV7_9ACTN</name>
<keyword evidence="1" id="KW-1133">Transmembrane helix</keyword>
<evidence type="ECO:0000256" key="1">
    <source>
        <dbReference type="SAM" id="Phobius"/>
    </source>
</evidence>
<gene>
    <name evidence="4" type="ORF">NMN56_005660</name>
</gene>
<keyword evidence="1" id="KW-0472">Membrane</keyword>
<dbReference type="Proteomes" id="UP001214441">
    <property type="component" value="Unassembled WGS sequence"/>
</dbReference>
<keyword evidence="5" id="KW-1185">Reference proteome</keyword>
<feature type="domain" description="Cysteinyl-tRNA ligase anticodon binding" evidence="2">
    <location>
        <begin position="187"/>
        <end position="238"/>
    </location>
</feature>
<feature type="transmembrane region" description="Helical" evidence="1">
    <location>
        <begin position="31"/>
        <end position="57"/>
    </location>
</feature>
<organism evidence="4 5">
    <name type="scientific">Streptomyces iconiensis</name>
    <dbReference type="NCBI Taxonomy" id="1384038"/>
    <lineage>
        <taxon>Bacteria</taxon>
        <taxon>Bacillati</taxon>
        <taxon>Actinomycetota</taxon>
        <taxon>Actinomycetes</taxon>
        <taxon>Kitasatosporales</taxon>
        <taxon>Streptomycetaceae</taxon>
        <taxon>Streptomyces</taxon>
    </lineage>
</organism>
<comment type="caution">
    <text evidence="4">The sequence shown here is derived from an EMBL/GenBank/DDBJ whole genome shotgun (WGS) entry which is preliminary data.</text>
</comment>
<proteinExistence type="predicted"/>
<feature type="transmembrane region" description="Helical" evidence="1">
    <location>
        <begin position="77"/>
        <end position="98"/>
    </location>
</feature>
<feature type="domain" description="YqeB PH" evidence="3">
    <location>
        <begin position="31"/>
        <end position="171"/>
    </location>
</feature>
<dbReference type="RefSeq" id="WP_274039270.1">
    <property type="nucleotide sequence ID" value="NZ_JANCPR020000004.1"/>
</dbReference>
<dbReference type="InterPro" id="IPR056411">
    <property type="entry name" value="CysS_C"/>
</dbReference>
<dbReference type="EMBL" id="JANCPR020000004">
    <property type="protein sequence ID" value="MDJ1131450.1"/>
    <property type="molecule type" value="Genomic_DNA"/>
</dbReference>